<gene>
    <name evidence="1" type="primary">VPS27_1</name>
    <name evidence="1" type="ORF">DSO57_1023079</name>
</gene>
<proteinExistence type="predicted"/>
<name>A0ACC2TQ37_9FUNG</name>
<dbReference type="EMBL" id="QTSX02002248">
    <property type="protein sequence ID" value="KAJ9076768.1"/>
    <property type="molecule type" value="Genomic_DNA"/>
</dbReference>
<evidence type="ECO:0000313" key="2">
    <source>
        <dbReference type="Proteomes" id="UP001165960"/>
    </source>
</evidence>
<sequence>MNRSRKQLQKNLPVGQEDIALNLEICDLIRCKQYNAKEVSASLRKRLRHANPNVQLLTLSLIDVCVKNGGNHFLVEVASRDFMDDLVSILKQPVGMNNQVQNKMLELIQIWAETFKGRPELSYVAQIYGALKAQGYRFPPKVDINAAMIDTKTAPEWTDNDVCMRCRTVFTFTNRKHHCRNCGQIFCQPCSTNKEALPHFGIPDPVRVCTGCYLKLRNASVEPSALSLSEFMASETSKKPAPEAVAPRLTSLQSSTSAAEEMDDDLKRAIELSLQEAKNNTPTKRVTFSQPPVTSTVNPNAEEDADLAAAIAASLQDLQLQGSRPSMYPDPSDYQSSQGWEEPQVDASYQPETPDFNLTERETQNIVLFSKLIESLKESHHPVPDASIQNLYNDLGKLVPKLSYNLQDTIRKHQTFLDIQAKLASTIKLYDSLLEQSSTIPSRPNVLNSYEHPSLYSPPPHYPHPPPIRYEVAHPHVPSYSHPSPAQPSPGYSYAQAPLPESGYAYPPYAYPEAEHPHPQPEANSTYHQIQPASVNYEHGVPNAPSYLGHSPAPHPQHDLQRAPQGIPQGHSDPRYAAPYPQYANVQASNSAWTPAHTVPGAPQYHMHPQHYPGAPVVQAPSPQPVSVPETPLIDL</sequence>
<organism evidence="1 2">
    <name type="scientific">Entomophthora muscae</name>
    <dbReference type="NCBI Taxonomy" id="34485"/>
    <lineage>
        <taxon>Eukaryota</taxon>
        <taxon>Fungi</taxon>
        <taxon>Fungi incertae sedis</taxon>
        <taxon>Zoopagomycota</taxon>
        <taxon>Entomophthoromycotina</taxon>
        <taxon>Entomophthoromycetes</taxon>
        <taxon>Entomophthorales</taxon>
        <taxon>Entomophthoraceae</taxon>
        <taxon>Entomophthora</taxon>
    </lineage>
</organism>
<protein>
    <submittedName>
        <fullName evidence="1">Vacuolar protein-sorting-associated protein 27</fullName>
    </submittedName>
</protein>
<evidence type="ECO:0000313" key="1">
    <source>
        <dbReference type="EMBL" id="KAJ9076768.1"/>
    </source>
</evidence>
<comment type="caution">
    <text evidence="1">The sequence shown here is derived from an EMBL/GenBank/DDBJ whole genome shotgun (WGS) entry which is preliminary data.</text>
</comment>
<keyword evidence="2" id="KW-1185">Reference proteome</keyword>
<reference evidence="1" key="1">
    <citation type="submission" date="2022-04" db="EMBL/GenBank/DDBJ databases">
        <title>Genome of the entomopathogenic fungus Entomophthora muscae.</title>
        <authorList>
            <person name="Elya C."/>
            <person name="Lovett B.R."/>
            <person name="Lee E."/>
            <person name="Macias A.M."/>
            <person name="Hajek A.E."/>
            <person name="De Bivort B.L."/>
            <person name="Kasson M.T."/>
            <person name="De Fine Licht H.H."/>
            <person name="Stajich J.E."/>
        </authorList>
    </citation>
    <scope>NUCLEOTIDE SEQUENCE</scope>
    <source>
        <strain evidence="1">Berkeley</strain>
    </source>
</reference>
<accession>A0ACC2TQ37</accession>
<dbReference type="Proteomes" id="UP001165960">
    <property type="component" value="Unassembled WGS sequence"/>
</dbReference>